<dbReference type="InterPro" id="IPR039261">
    <property type="entry name" value="FNR_nucleotide-bd"/>
</dbReference>
<feature type="transmembrane region" description="Helical" evidence="9">
    <location>
        <begin position="159"/>
        <end position="189"/>
    </location>
</feature>
<dbReference type="GO" id="GO:0005509">
    <property type="term" value="F:calcium ion binding"/>
    <property type="evidence" value="ECO:0007669"/>
    <property type="project" value="InterPro"/>
</dbReference>
<sequence length="691" mass="79520">MDENTKVLTDREINEFLDELDRDKNGYVDYWEVEKKLDEVHQEIAPKAKKHNLHHESRTEQRHRFLRGVLGTNEDRIPREEFVKSVRNWKIPSMEQEKKDAKEQDAYLKRMTIVQRFRAYWEVHGPEIGFLALVISLEFAFGIWQLVKYLTTPGYREALGWGVVLAKTCAGALCPTLFLLVISMSRWLATGLRKFYFISRFVNWDLSQSFHIKLSIATLALASLHAIGHLTGSFLYGSRPAQQDNVADLLGPDAVPRPYIRYVRSLPGYTGLTVFGLFWILGALSLPQVRKWNYEVFQLGHLLMFPIFGLLMAHGTAGLLQYPMLGFWLALPVLLVVIERSLRVVSGFRRICAKLEILDEETLCISVNIPHTWVWPYKAGQYIFLQVPNVSFFQWHPFTISTCNSKRMQVHIKTEGNWTNKLRSLGTEGQVVDIAVGIDGPFGAPAQRFYDFQQAIIVGAGIGVTPFSGILTDLQERDVENCEDATSAVKSSESLNSRENEKLATDEDKEVDLASHDLSKYRRVDFHWMVRDKNNLLWFSDLLNYMSKFSCFTSSSHSNLDVRIQTHVTQTRKQLSTHIFRWLLETHRTEEQPESPLTGLINPTHFGRPDIQKIMDDHYEDMLELLKAKKKQFCKDEGKMEDLEDGMKVGVFFCGAPVIGYQLADRCRALTARGREDDSRIEYHFMMEVFG</sequence>
<dbReference type="Pfam" id="PF08030">
    <property type="entry name" value="NAD_binding_6"/>
    <property type="match status" value="1"/>
</dbReference>
<feature type="transmembrane region" description="Helical" evidence="9">
    <location>
        <begin position="128"/>
        <end position="147"/>
    </location>
</feature>
<dbReference type="InterPro" id="IPR002048">
    <property type="entry name" value="EF_hand_dom"/>
</dbReference>
<dbReference type="InterPro" id="IPR013130">
    <property type="entry name" value="Fe3_Rdtase_TM_dom"/>
</dbReference>
<dbReference type="InterPro" id="IPR013112">
    <property type="entry name" value="FAD-bd_8"/>
</dbReference>
<dbReference type="OrthoDB" id="167398at2759"/>
<evidence type="ECO:0000256" key="7">
    <source>
        <dbReference type="ARBA" id="ARBA00023136"/>
    </source>
</evidence>
<evidence type="ECO:0008006" key="14">
    <source>
        <dbReference type="Google" id="ProtNLM"/>
    </source>
</evidence>
<dbReference type="PROSITE" id="PS50222">
    <property type="entry name" value="EF_HAND_2"/>
    <property type="match status" value="1"/>
</dbReference>
<evidence type="ECO:0000259" key="10">
    <source>
        <dbReference type="PROSITE" id="PS50222"/>
    </source>
</evidence>
<gene>
    <name evidence="12" type="ORF">M501DRAFT_1060909</name>
</gene>
<feature type="transmembrane region" description="Helical" evidence="9">
    <location>
        <begin position="210"/>
        <end position="230"/>
    </location>
</feature>
<dbReference type="PANTHER" id="PTHR11972">
    <property type="entry name" value="NADPH OXIDASE"/>
    <property type="match status" value="1"/>
</dbReference>
<keyword evidence="13" id="KW-1185">Reference proteome</keyword>
<organism evidence="12 13">
    <name type="scientific">Patellaria atrata CBS 101060</name>
    <dbReference type="NCBI Taxonomy" id="1346257"/>
    <lineage>
        <taxon>Eukaryota</taxon>
        <taxon>Fungi</taxon>
        <taxon>Dikarya</taxon>
        <taxon>Ascomycota</taxon>
        <taxon>Pezizomycotina</taxon>
        <taxon>Dothideomycetes</taxon>
        <taxon>Dothideomycetes incertae sedis</taxon>
        <taxon>Patellariales</taxon>
        <taxon>Patellariaceae</taxon>
        <taxon>Patellaria</taxon>
    </lineage>
</organism>
<dbReference type="PROSITE" id="PS00018">
    <property type="entry name" value="EF_HAND_1"/>
    <property type="match status" value="1"/>
</dbReference>
<dbReference type="PANTHER" id="PTHR11972:SF153">
    <property type="entry name" value="SUPEROXIDE-GENERATING NADPH OXIDASE HEAVY CHAIN SUBUNIT A"/>
    <property type="match status" value="1"/>
</dbReference>
<dbReference type="GO" id="GO:0016175">
    <property type="term" value="F:superoxide-generating NAD(P)H oxidase activity"/>
    <property type="evidence" value="ECO:0007669"/>
    <property type="project" value="TreeGrafter"/>
</dbReference>
<evidence type="ECO:0000256" key="2">
    <source>
        <dbReference type="ARBA" id="ARBA00022692"/>
    </source>
</evidence>
<evidence type="ECO:0000313" key="13">
    <source>
        <dbReference type="Proteomes" id="UP000799429"/>
    </source>
</evidence>
<comment type="caution">
    <text evidence="12">The sequence shown here is derived from an EMBL/GenBank/DDBJ whole genome shotgun (WGS) entry which is preliminary data.</text>
</comment>
<reference evidence="12" key="1">
    <citation type="journal article" date="2020" name="Stud. Mycol.">
        <title>101 Dothideomycetes genomes: a test case for predicting lifestyles and emergence of pathogens.</title>
        <authorList>
            <person name="Haridas S."/>
            <person name="Albert R."/>
            <person name="Binder M."/>
            <person name="Bloem J."/>
            <person name="Labutti K."/>
            <person name="Salamov A."/>
            <person name="Andreopoulos B."/>
            <person name="Baker S."/>
            <person name="Barry K."/>
            <person name="Bills G."/>
            <person name="Bluhm B."/>
            <person name="Cannon C."/>
            <person name="Castanera R."/>
            <person name="Culley D."/>
            <person name="Daum C."/>
            <person name="Ezra D."/>
            <person name="Gonzalez J."/>
            <person name="Henrissat B."/>
            <person name="Kuo A."/>
            <person name="Liang C."/>
            <person name="Lipzen A."/>
            <person name="Lutzoni F."/>
            <person name="Magnuson J."/>
            <person name="Mondo S."/>
            <person name="Nolan M."/>
            <person name="Ohm R."/>
            <person name="Pangilinan J."/>
            <person name="Park H.-J."/>
            <person name="Ramirez L."/>
            <person name="Alfaro M."/>
            <person name="Sun H."/>
            <person name="Tritt A."/>
            <person name="Yoshinaga Y."/>
            <person name="Zwiers L.-H."/>
            <person name="Turgeon B."/>
            <person name="Goodwin S."/>
            <person name="Spatafora J."/>
            <person name="Crous P."/>
            <person name="Grigoriev I."/>
        </authorList>
    </citation>
    <scope>NUCLEOTIDE SEQUENCE</scope>
    <source>
        <strain evidence="12">CBS 101060</strain>
    </source>
</reference>
<proteinExistence type="predicted"/>
<protein>
    <recommendedName>
        <fullName evidence="14">FAD-binding FR-type domain-containing protein</fullName>
    </recommendedName>
</protein>
<accession>A0A9P4VLC1</accession>
<evidence type="ECO:0000256" key="1">
    <source>
        <dbReference type="ARBA" id="ARBA00004141"/>
    </source>
</evidence>
<evidence type="ECO:0000256" key="6">
    <source>
        <dbReference type="ARBA" id="ARBA00023065"/>
    </source>
</evidence>
<dbReference type="CDD" id="cd06186">
    <property type="entry name" value="NOX_Duox_like_FAD_NADP"/>
    <property type="match status" value="1"/>
</dbReference>
<evidence type="ECO:0000256" key="5">
    <source>
        <dbReference type="ARBA" id="ARBA00023002"/>
    </source>
</evidence>
<name>A0A9P4VLC1_9PEZI</name>
<keyword evidence="3" id="KW-0249">Electron transport</keyword>
<feature type="region of interest" description="Disordered" evidence="8">
    <location>
        <begin position="487"/>
        <end position="507"/>
    </location>
</feature>
<evidence type="ECO:0000256" key="9">
    <source>
        <dbReference type="SAM" id="Phobius"/>
    </source>
</evidence>
<dbReference type="SUPFAM" id="SSF52343">
    <property type="entry name" value="Ferredoxin reductase-like, C-terminal NADP-linked domain"/>
    <property type="match status" value="1"/>
</dbReference>
<feature type="domain" description="FAD-binding FR-type" evidence="11">
    <location>
        <begin position="326"/>
        <end position="448"/>
    </location>
</feature>
<feature type="domain" description="EF-hand" evidence="10">
    <location>
        <begin position="8"/>
        <end position="43"/>
    </location>
</feature>
<dbReference type="AlphaFoldDB" id="A0A9P4VLC1"/>
<dbReference type="GO" id="GO:0006811">
    <property type="term" value="P:monoatomic ion transport"/>
    <property type="evidence" value="ECO:0007669"/>
    <property type="project" value="UniProtKB-KW"/>
</dbReference>
<evidence type="ECO:0000313" key="12">
    <source>
        <dbReference type="EMBL" id="KAF2835393.1"/>
    </source>
</evidence>
<evidence type="ECO:0000256" key="4">
    <source>
        <dbReference type="ARBA" id="ARBA00022989"/>
    </source>
</evidence>
<dbReference type="InterPro" id="IPR050369">
    <property type="entry name" value="RBOH/FRE"/>
</dbReference>
<dbReference type="SUPFAM" id="SSF63380">
    <property type="entry name" value="Riboflavin synthase domain-like"/>
    <property type="match status" value="1"/>
</dbReference>
<dbReference type="GO" id="GO:0043020">
    <property type="term" value="C:NADPH oxidase complex"/>
    <property type="evidence" value="ECO:0007669"/>
    <property type="project" value="TreeGrafter"/>
</dbReference>
<feature type="compositionally biased region" description="Basic and acidic residues" evidence="8">
    <location>
        <begin position="496"/>
        <end position="507"/>
    </location>
</feature>
<evidence type="ECO:0000256" key="3">
    <source>
        <dbReference type="ARBA" id="ARBA00022982"/>
    </source>
</evidence>
<dbReference type="GO" id="GO:0006952">
    <property type="term" value="P:defense response"/>
    <property type="evidence" value="ECO:0007669"/>
    <property type="project" value="TreeGrafter"/>
</dbReference>
<keyword evidence="6" id="KW-0406">Ion transport</keyword>
<dbReference type="InterPro" id="IPR018247">
    <property type="entry name" value="EF_Hand_1_Ca_BS"/>
</dbReference>
<keyword evidence="7 9" id="KW-0472">Membrane</keyword>
<dbReference type="InterPro" id="IPR017927">
    <property type="entry name" value="FAD-bd_FR_type"/>
</dbReference>
<keyword evidence="6" id="KW-0813">Transport</keyword>
<dbReference type="SFLD" id="SFLDG01169">
    <property type="entry name" value="NADPH_oxidase_subgroup_(NOX)"/>
    <property type="match status" value="1"/>
</dbReference>
<keyword evidence="5" id="KW-0560">Oxidoreductase</keyword>
<dbReference type="Pfam" id="PF08022">
    <property type="entry name" value="FAD_binding_8"/>
    <property type="match status" value="1"/>
</dbReference>
<dbReference type="PROSITE" id="PS51384">
    <property type="entry name" value="FAD_FR"/>
    <property type="match status" value="1"/>
</dbReference>
<dbReference type="EMBL" id="MU006109">
    <property type="protein sequence ID" value="KAF2835393.1"/>
    <property type="molecule type" value="Genomic_DNA"/>
</dbReference>
<dbReference type="GO" id="GO:0042554">
    <property type="term" value="P:superoxide anion generation"/>
    <property type="evidence" value="ECO:0007669"/>
    <property type="project" value="TreeGrafter"/>
</dbReference>
<dbReference type="Proteomes" id="UP000799429">
    <property type="component" value="Unassembled WGS sequence"/>
</dbReference>
<feature type="transmembrane region" description="Helical" evidence="9">
    <location>
        <begin position="266"/>
        <end position="284"/>
    </location>
</feature>
<evidence type="ECO:0000259" key="11">
    <source>
        <dbReference type="PROSITE" id="PS51384"/>
    </source>
</evidence>
<dbReference type="Gene3D" id="3.40.50.80">
    <property type="entry name" value="Nucleotide-binding domain of ferredoxin-NADP reductase (FNR) module"/>
    <property type="match status" value="1"/>
</dbReference>
<keyword evidence="4 9" id="KW-1133">Transmembrane helix</keyword>
<dbReference type="InterPro" id="IPR013121">
    <property type="entry name" value="Fe_red_NAD-bd_6"/>
</dbReference>
<feature type="transmembrane region" description="Helical" evidence="9">
    <location>
        <begin position="296"/>
        <end position="313"/>
    </location>
</feature>
<dbReference type="Gene3D" id="2.40.30.10">
    <property type="entry name" value="Translation factors"/>
    <property type="match status" value="1"/>
</dbReference>
<keyword evidence="2 9" id="KW-0812">Transmembrane</keyword>
<dbReference type="InterPro" id="IPR017938">
    <property type="entry name" value="Riboflavin_synthase-like_b-brl"/>
</dbReference>
<evidence type="ECO:0000256" key="8">
    <source>
        <dbReference type="SAM" id="MobiDB-lite"/>
    </source>
</evidence>
<dbReference type="Pfam" id="PF01794">
    <property type="entry name" value="Ferric_reduct"/>
    <property type="match status" value="1"/>
</dbReference>
<comment type="subcellular location">
    <subcellularLocation>
        <location evidence="1">Membrane</location>
        <topology evidence="1">Multi-pass membrane protein</topology>
    </subcellularLocation>
</comment>